<dbReference type="InterPro" id="IPR004358">
    <property type="entry name" value="Sig_transdc_His_kin-like_C"/>
</dbReference>
<dbReference type="PRINTS" id="PR00344">
    <property type="entry name" value="BCTRLSENSOR"/>
</dbReference>
<sequence length="669" mass="74379">MGNSPDIAATLSRLDFYLDSSDRAQVVRLLQDLRLRNDLSPGDLISLSSRELRNSMPHGVTQDMVDQAFALVDRAEQLCLTQAEQRPLADALTCLARFQSKSHLSALALASLGRAEAIFEALQDAENLFRCLNLAAKILHDTEMYQQAVDKLEPWAHDAQRLAALSTEQRYSLLVNLAAAYSFLDRPLDATYWQEILYAEALTLAQPARLFRDAVNLANQRLWVGRLDEARQLLAVAEATHNAHPINKEQETFLLQNHALVAWKSGQHAQAIELFRQARDSARSQSQWPILGRALRRRAECAEEAGLWEEALAARKEQMELQQSQLAAMRLNNSNSLLGMLGHARTQAQNEYLRKQGNQLELELAERNHELKRSLLRLQDEIEIRRQAEAELKAARDALELKVEERSRELEHAMRLLLEREKQAALSYLVAGVAHELNTPIGNAILATSTMSDSLRANVQAFDENRMRRQDLTQMHRAMGEGLDIAGRSLHRAGDLIQRFKALAIEQSSQQVLRFNPLQVIENTLAVMAPALRASQIEVDAQGLQAVSLCSDPGALGQVLAQLIENSLLHGFQDQAPPCRLSLSGTVDNGNYVLRIEDNGRGIAAEHLDHVFDPFFTTRLGQGSSGLGLHAAYRLVTQSLGGEIKILSSAGAGCQVELKLPLHIHHPAG</sequence>
<dbReference type="Gene3D" id="3.30.565.10">
    <property type="entry name" value="Histidine kinase-like ATPase, C-terminal domain"/>
    <property type="match status" value="1"/>
</dbReference>
<dbReference type="EMBL" id="JAQQXT010000005">
    <property type="protein sequence ID" value="MDC8771982.1"/>
    <property type="molecule type" value="Genomic_DNA"/>
</dbReference>
<feature type="domain" description="Histidine kinase" evidence="4">
    <location>
        <begin position="432"/>
        <end position="664"/>
    </location>
</feature>
<evidence type="ECO:0000256" key="1">
    <source>
        <dbReference type="ARBA" id="ARBA00000085"/>
    </source>
</evidence>
<dbReference type="InterPro" id="IPR005467">
    <property type="entry name" value="His_kinase_dom"/>
</dbReference>
<dbReference type="SUPFAM" id="SSF48452">
    <property type="entry name" value="TPR-like"/>
    <property type="match status" value="1"/>
</dbReference>
<dbReference type="PANTHER" id="PTHR43065:SF47">
    <property type="match status" value="1"/>
</dbReference>
<dbReference type="Gene3D" id="1.10.287.130">
    <property type="match status" value="1"/>
</dbReference>
<dbReference type="InterPro" id="IPR003594">
    <property type="entry name" value="HATPase_dom"/>
</dbReference>
<evidence type="ECO:0000256" key="2">
    <source>
        <dbReference type="ARBA" id="ARBA00012438"/>
    </source>
</evidence>
<dbReference type="EC" id="2.7.13.3" evidence="2"/>
<dbReference type="SUPFAM" id="SSF47384">
    <property type="entry name" value="Homodimeric domain of signal transducing histidine kinase"/>
    <property type="match status" value="1"/>
</dbReference>
<reference evidence="5 6" key="1">
    <citation type="submission" date="2022-10" db="EMBL/GenBank/DDBJ databases">
        <title>Paucibacter sp. hw1 Genome sequencing.</title>
        <authorList>
            <person name="Park S."/>
        </authorList>
    </citation>
    <scope>NUCLEOTIDE SEQUENCE [LARGE SCALE GENOMIC DNA]</scope>
    <source>
        <strain evidence="6">hw1</strain>
    </source>
</reference>
<organism evidence="5 6">
    <name type="scientific">Roseateles albus</name>
    <dbReference type="NCBI Taxonomy" id="2987525"/>
    <lineage>
        <taxon>Bacteria</taxon>
        <taxon>Pseudomonadati</taxon>
        <taxon>Pseudomonadota</taxon>
        <taxon>Betaproteobacteria</taxon>
        <taxon>Burkholderiales</taxon>
        <taxon>Sphaerotilaceae</taxon>
        <taxon>Roseateles</taxon>
    </lineage>
</organism>
<dbReference type="InterPro" id="IPR011990">
    <property type="entry name" value="TPR-like_helical_dom_sf"/>
</dbReference>
<dbReference type="Proteomes" id="UP001221189">
    <property type="component" value="Unassembled WGS sequence"/>
</dbReference>
<evidence type="ECO:0000313" key="6">
    <source>
        <dbReference type="Proteomes" id="UP001221189"/>
    </source>
</evidence>
<evidence type="ECO:0000256" key="3">
    <source>
        <dbReference type="SAM" id="Coils"/>
    </source>
</evidence>
<name>A0ABT5KDH9_9BURK</name>
<dbReference type="InterPro" id="IPR036890">
    <property type="entry name" value="HATPase_C_sf"/>
</dbReference>
<dbReference type="PANTHER" id="PTHR43065">
    <property type="entry name" value="SENSOR HISTIDINE KINASE"/>
    <property type="match status" value="1"/>
</dbReference>
<dbReference type="InterPro" id="IPR036097">
    <property type="entry name" value="HisK_dim/P_sf"/>
</dbReference>
<keyword evidence="3" id="KW-0175">Coiled coil</keyword>
<dbReference type="Pfam" id="PF02518">
    <property type="entry name" value="HATPase_c"/>
    <property type="match status" value="1"/>
</dbReference>
<dbReference type="SUPFAM" id="SSF55874">
    <property type="entry name" value="ATPase domain of HSP90 chaperone/DNA topoisomerase II/histidine kinase"/>
    <property type="match status" value="1"/>
</dbReference>
<dbReference type="PROSITE" id="PS50109">
    <property type="entry name" value="HIS_KIN"/>
    <property type="match status" value="1"/>
</dbReference>
<dbReference type="GO" id="GO:0016301">
    <property type="term" value="F:kinase activity"/>
    <property type="evidence" value="ECO:0007669"/>
    <property type="project" value="UniProtKB-KW"/>
</dbReference>
<evidence type="ECO:0000259" key="4">
    <source>
        <dbReference type="PROSITE" id="PS50109"/>
    </source>
</evidence>
<protein>
    <recommendedName>
        <fullName evidence="2">histidine kinase</fullName>
        <ecNumber evidence="2">2.7.13.3</ecNumber>
    </recommendedName>
</protein>
<proteinExistence type="predicted"/>
<dbReference type="SMART" id="SM00387">
    <property type="entry name" value="HATPase_c"/>
    <property type="match status" value="1"/>
</dbReference>
<evidence type="ECO:0000313" key="5">
    <source>
        <dbReference type="EMBL" id="MDC8771982.1"/>
    </source>
</evidence>
<dbReference type="Gene3D" id="1.25.40.10">
    <property type="entry name" value="Tetratricopeptide repeat domain"/>
    <property type="match status" value="1"/>
</dbReference>
<keyword evidence="5" id="KW-0808">Transferase</keyword>
<gene>
    <name evidence="5" type="ORF">PRZ03_10410</name>
</gene>
<comment type="catalytic activity">
    <reaction evidence="1">
        <text>ATP + protein L-histidine = ADP + protein N-phospho-L-histidine.</text>
        <dbReference type="EC" id="2.7.13.3"/>
    </reaction>
</comment>
<keyword evidence="6" id="KW-1185">Reference proteome</keyword>
<feature type="coiled-coil region" evidence="3">
    <location>
        <begin position="361"/>
        <end position="416"/>
    </location>
</feature>
<comment type="caution">
    <text evidence="5">The sequence shown here is derived from an EMBL/GenBank/DDBJ whole genome shotgun (WGS) entry which is preliminary data.</text>
</comment>
<accession>A0ABT5KDH9</accession>
<keyword evidence="5" id="KW-0418">Kinase</keyword>